<feature type="compositionally biased region" description="Polar residues" evidence="1">
    <location>
        <begin position="312"/>
        <end position="337"/>
    </location>
</feature>
<feature type="domain" description="VWFC" evidence="4">
    <location>
        <begin position="198"/>
        <end position="258"/>
    </location>
</feature>
<dbReference type="SMART" id="SM00214">
    <property type="entry name" value="VWC"/>
    <property type="match status" value="1"/>
</dbReference>
<accession>A0A6J2T4F0</accession>
<gene>
    <name evidence="6" type="primary">LOC115620593</name>
</gene>
<dbReference type="Proteomes" id="UP000504634">
    <property type="component" value="Unplaced"/>
</dbReference>
<feature type="chain" id="PRO_5026755722" evidence="3">
    <location>
        <begin position="35"/>
        <end position="400"/>
    </location>
</feature>
<dbReference type="RefSeq" id="XP_030369767.1">
    <property type="nucleotide sequence ID" value="XM_030513907.1"/>
</dbReference>
<reference evidence="6" key="1">
    <citation type="submission" date="2025-08" db="UniProtKB">
        <authorList>
            <consortium name="RefSeq"/>
        </authorList>
    </citation>
    <scope>IDENTIFICATION</scope>
    <source>
        <strain evidence="6">11010-0011.00</strain>
        <tissue evidence="6">Whole body</tissue>
    </source>
</reference>
<keyword evidence="5" id="KW-1185">Reference proteome</keyword>
<keyword evidence="2" id="KW-0812">Transmembrane</keyword>
<keyword evidence="2" id="KW-1133">Transmembrane helix</keyword>
<keyword evidence="2" id="KW-0472">Membrane</keyword>
<organism evidence="5 6">
    <name type="scientific">Drosophila lebanonensis</name>
    <name type="common">Fruit fly</name>
    <name type="synonym">Scaptodrosophila lebanonensis</name>
    <dbReference type="NCBI Taxonomy" id="7225"/>
    <lineage>
        <taxon>Eukaryota</taxon>
        <taxon>Metazoa</taxon>
        <taxon>Ecdysozoa</taxon>
        <taxon>Arthropoda</taxon>
        <taxon>Hexapoda</taxon>
        <taxon>Insecta</taxon>
        <taxon>Pterygota</taxon>
        <taxon>Neoptera</taxon>
        <taxon>Endopterygota</taxon>
        <taxon>Diptera</taxon>
        <taxon>Brachycera</taxon>
        <taxon>Muscomorpha</taxon>
        <taxon>Ephydroidea</taxon>
        <taxon>Drosophilidae</taxon>
        <taxon>Scaptodrosophila</taxon>
    </lineage>
</organism>
<evidence type="ECO:0000259" key="4">
    <source>
        <dbReference type="PROSITE" id="PS50184"/>
    </source>
</evidence>
<dbReference type="PROSITE" id="PS01208">
    <property type="entry name" value="VWFC_1"/>
    <property type="match status" value="1"/>
</dbReference>
<evidence type="ECO:0000313" key="5">
    <source>
        <dbReference type="Proteomes" id="UP000504634"/>
    </source>
</evidence>
<feature type="transmembrane region" description="Helical" evidence="2">
    <location>
        <begin position="360"/>
        <end position="381"/>
    </location>
</feature>
<dbReference type="GeneID" id="115620593"/>
<sequence>MLSLHKTRCSNGMLTYPPMLILIFASFPLQIVSATTIELPPLIPKLCDTISCPAESEIQCPEDSSLREDLNAVDLIKSKTVTTAPIATTPQTAFNSSQVSAEVFAQCCLAKKCICKTCYIQDCNKEEGEVVVELQPDAMDTPGQCCGTYQCMPQPNCTEVRDTSYYWLQHCQRCHCTSGAPICHQSCDEDIGIEKANAICESKNLNSYFQDGMSWKDGCYECECVKGEEKCVIPFCGNVNCPTERQVIIKDTCCPVCWPHGEPMPHEKPSYDDGYGDYNNKKPPHEANNRSDQDEDEELPLPPLLPVDEASSILTPTATASSPSAELNAKMSSTTMKSAEKIHPPPSSEVNPPDLPDVVIYYRIAIALLVVLLGLALLYIWKLRAKQRSYRPVSNFDDKV</sequence>
<protein>
    <submittedName>
        <fullName evidence="6">Uncharacterized protein LOC115620593</fullName>
    </submittedName>
</protein>
<dbReference type="PROSITE" id="PS50184">
    <property type="entry name" value="VWFC_2"/>
    <property type="match status" value="1"/>
</dbReference>
<name>A0A6J2T4F0_DROLE</name>
<feature type="region of interest" description="Disordered" evidence="1">
    <location>
        <begin position="268"/>
        <end position="350"/>
    </location>
</feature>
<evidence type="ECO:0000256" key="1">
    <source>
        <dbReference type="SAM" id="MobiDB-lite"/>
    </source>
</evidence>
<dbReference type="SUPFAM" id="SSF57603">
    <property type="entry name" value="FnI-like domain"/>
    <property type="match status" value="1"/>
</dbReference>
<evidence type="ECO:0000256" key="3">
    <source>
        <dbReference type="SAM" id="SignalP"/>
    </source>
</evidence>
<evidence type="ECO:0000256" key="2">
    <source>
        <dbReference type="SAM" id="Phobius"/>
    </source>
</evidence>
<feature type="compositionally biased region" description="Basic and acidic residues" evidence="1">
    <location>
        <begin position="279"/>
        <end position="292"/>
    </location>
</feature>
<evidence type="ECO:0000313" key="6">
    <source>
        <dbReference type="RefSeq" id="XP_030369767.1"/>
    </source>
</evidence>
<feature type="signal peptide" evidence="3">
    <location>
        <begin position="1"/>
        <end position="34"/>
    </location>
</feature>
<dbReference type="InterPro" id="IPR001007">
    <property type="entry name" value="VWF_dom"/>
</dbReference>
<dbReference type="OrthoDB" id="5976811at2759"/>
<keyword evidence="3" id="KW-0732">Signal</keyword>
<proteinExistence type="predicted"/>
<dbReference type="AlphaFoldDB" id="A0A6J2T4F0"/>